<evidence type="ECO:0000313" key="3">
    <source>
        <dbReference type="EMBL" id="CAG9783844.1"/>
    </source>
</evidence>
<feature type="region of interest" description="Disordered" evidence="1">
    <location>
        <begin position="61"/>
        <end position="157"/>
    </location>
</feature>
<feature type="compositionally biased region" description="Pro residues" evidence="1">
    <location>
        <begin position="135"/>
        <end position="157"/>
    </location>
</feature>
<protein>
    <submittedName>
        <fullName evidence="3">Uncharacterized protein</fullName>
    </submittedName>
</protein>
<proteinExistence type="predicted"/>
<name>A0A9N9QUX7_9NEOP</name>
<feature type="signal peptide" evidence="2">
    <location>
        <begin position="1"/>
        <end position="22"/>
    </location>
</feature>
<keyword evidence="4" id="KW-1185">Reference proteome</keyword>
<organism evidence="3 4">
    <name type="scientific">Diatraea saccharalis</name>
    <name type="common">sugarcane borer</name>
    <dbReference type="NCBI Taxonomy" id="40085"/>
    <lineage>
        <taxon>Eukaryota</taxon>
        <taxon>Metazoa</taxon>
        <taxon>Ecdysozoa</taxon>
        <taxon>Arthropoda</taxon>
        <taxon>Hexapoda</taxon>
        <taxon>Insecta</taxon>
        <taxon>Pterygota</taxon>
        <taxon>Neoptera</taxon>
        <taxon>Endopterygota</taxon>
        <taxon>Lepidoptera</taxon>
        <taxon>Glossata</taxon>
        <taxon>Ditrysia</taxon>
        <taxon>Pyraloidea</taxon>
        <taxon>Crambidae</taxon>
        <taxon>Crambinae</taxon>
        <taxon>Diatraea</taxon>
    </lineage>
</organism>
<dbReference type="Proteomes" id="UP001153714">
    <property type="component" value="Chromosome 11"/>
</dbReference>
<keyword evidence="2" id="KW-0732">Signal</keyword>
<sequence>MLRGTSILLGCVLLVFIAESSSQRITPAVYRRPLPPPSPPKTIRARRDINEEPLWLYKGDDINRAPATGDHPYLPPYIDDIKLDPNTRYTRSVDSPSAKRGGGSHSTSSSSRNTGPNHPGYNRRNARSIHTPSPFTVPSPTFPRPTNPFPRPELPGPRPIFPVYARHARDVQLSGPLQKPTHYDITFTGFNPNARVQPWQKVKVRTGRDIHEDIDEDEIEEFAFESTDV</sequence>
<evidence type="ECO:0000256" key="2">
    <source>
        <dbReference type="SAM" id="SignalP"/>
    </source>
</evidence>
<evidence type="ECO:0000313" key="4">
    <source>
        <dbReference type="Proteomes" id="UP001153714"/>
    </source>
</evidence>
<reference evidence="3" key="2">
    <citation type="submission" date="2022-10" db="EMBL/GenBank/DDBJ databases">
        <authorList>
            <consortium name="ENA_rothamsted_submissions"/>
            <consortium name="culmorum"/>
            <person name="King R."/>
        </authorList>
    </citation>
    <scope>NUCLEOTIDE SEQUENCE</scope>
</reference>
<dbReference type="OrthoDB" id="7493021at2759"/>
<accession>A0A9N9QUX7</accession>
<gene>
    <name evidence="3" type="ORF">DIATSA_LOCUS1983</name>
</gene>
<feature type="chain" id="PRO_5040343023" evidence="2">
    <location>
        <begin position="23"/>
        <end position="229"/>
    </location>
</feature>
<dbReference type="AlphaFoldDB" id="A0A9N9QUX7"/>
<dbReference type="EMBL" id="OU893342">
    <property type="protein sequence ID" value="CAG9783844.1"/>
    <property type="molecule type" value="Genomic_DNA"/>
</dbReference>
<reference evidence="3" key="1">
    <citation type="submission" date="2021-12" db="EMBL/GenBank/DDBJ databases">
        <authorList>
            <person name="King R."/>
        </authorList>
    </citation>
    <scope>NUCLEOTIDE SEQUENCE</scope>
</reference>
<evidence type="ECO:0000256" key="1">
    <source>
        <dbReference type="SAM" id="MobiDB-lite"/>
    </source>
</evidence>